<dbReference type="KEGG" id="samy:DB32_002539"/>
<evidence type="ECO:0000313" key="1">
    <source>
        <dbReference type="EMBL" id="AKF05390.1"/>
    </source>
</evidence>
<keyword evidence="2" id="KW-1185">Reference proteome</keyword>
<dbReference type="STRING" id="927083.DB32_002539"/>
<accession>A0A0F6W263</accession>
<dbReference type="Proteomes" id="UP000034883">
    <property type="component" value="Chromosome"/>
</dbReference>
<organism evidence="1 2">
    <name type="scientific">Sandaracinus amylolyticus</name>
    <dbReference type="NCBI Taxonomy" id="927083"/>
    <lineage>
        <taxon>Bacteria</taxon>
        <taxon>Pseudomonadati</taxon>
        <taxon>Myxococcota</taxon>
        <taxon>Polyangia</taxon>
        <taxon>Polyangiales</taxon>
        <taxon>Sandaracinaceae</taxon>
        <taxon>Sandaracinus</taxon>
    </lineage>
</organism>
<gene>
    <name evidence="1" type="ORF">DB32_002539</name>
</gene>
<reference evidence="1 2" key="1">
    <citation type="submission" date="2015-03" db="EMBL/GenBank/DDBJ databases">
        <title>Genome assembly of Sandaracinus amylolyticus DSM 53668.</title>
        <authorList>
            <person name="Sharma G."/>
            <person name="Subramanian S."/>
        </authorList>
    </citation>
    <scope>NUCLEOTIDE SEQUENCE [LARGE SCALE GENOMIC DNA]</scope>
    <source>
        <strain evidence="1 2">DSM 53668</strain>
    </source>
</reference>
<proteinExistence type="predicted"/>
<protein>
    <submittedName>
        <fullName evidence="1">Uncharacterized protein</fullName>
    </submittedName>
</protein>
<name>A0A0F6W263_9BACT</name>
<dbReference type="EMBL" id="CP011125">
    <property type="protein sequence ID" value="AKF05390.1"/>
    <property type="molecule type" value="Genomic_DNA"/>
</dbReference>
<evidence type="ECO:0000313" key="2">
    <source>
        <dbReference type="Proteomes" id="UP000034883"/>
    </source>
</evidence>
<sequence>MLLIAASVVWLAPVLLAGLVTWISESLRAARRARRFSRRLVPRRVPRGRLAALGARRAATSTAP</sequence>
<dbReference type="AlphaFoldDB" id="A0A0F6W263"/>